<evidence type="ECO:0000313" key="3">
    <source>
        <dbReference type="Proteomes" id="UP001219518"/>
    </source>
</evidence>
<dbReference type="Pfam" id="PF00248">
    <property type="entry name" value="Aldo_ket_red"/>
    <property type="match status" value="1"/>
</dbReference>
<dbReference type="SUPFAM" id="SSF51430">
    <property type="entry name" value="NAD(P)-linked oxidoreductase"/>
    <property type="match status" value="1"/>
</dbReference>
<feature type="domain" description="NADP-dependent oxidoreductase" evidence="1">
    <location>
        <begin position="28"/>
        <end position="332"/>
    </location>
</feature>
<name>A0AAE1HRV0_9NEOP</name>
<comment type="caution">
    <text evidence="2">The sequence shown here is derived from an EMBL/GenBank/DDBJ whole genome shotgun (WGS) entry which is preliminary data.</text>
</comment>
<evidence type="ECO:0000259" key="1">
    <source>
        <dbReference type="Pfam" id="PF00248"/>
    </source>
</evidence>
<dbReference type="InterPro" id="IPR036812">
    <property type="entry name" value="NAD(P)_OxRdtase_dom_sf"/>
</dbReference>
<dbReference type="InterPro" id="IPR018170">
    <property type="entry name" value="Aldo/ket_reductase_CS"/>
</dbReference>
<dbReference type="FunFam" id="3.20.20.100:FF:000029">
    <property type="entry name" value="Aldo-keto reductase"/>
    <property type="match status" value="1"/>
</dbReference>
<dbReference type="AlphaFoldDB" id="A0AAE1HRV0"/>
<evidence type="ECO:0000313" key="2">
    <source>
        <dbReference type="EMBL" id="KAK3926234.1"/>
    </source>
</evidence>
<sequence length="371" mass="41459">MRRSCWLSQGGGMSRTVMLHTGASMPTIGLGTWQAQDEVELERALEAALDAGYRFIDTAYLYGNEAIVGRAVRRWLDEGKGTREELFISTKLPMMGMRPADVPEFLGASLTNLKLDYVDLYLIHVPFGMLRDGMERIEEIVAGEVGSGALDMDTDHVAIWKAIANVLADEWKLQLSLLTQALEAEVEAGRTRHIGVSNFNERQLARVLDNCTIPPANQQIELHLYLQQPALVAFCLEHGVTVTAYSPLGSPGSTWLNTAGGLQLPDLLGLPEVREIADKYSKKPAQVLLRHIIQKGLLAVPKSTNPDRLRQNIDVYDFELSEEEMRRLDALDRGEDGRIIDMLLIEGVRDHPEYPWVRPVEKNSEEEDGET</sequence>
<gene>
    <name evidence="2" type="ORF">KUF71_014483</name>
</gene>
<dbReference type="Gene3D" id="3.20.20.100">
    <property type="entry name" value="NADP-dependent oxidoreductase domain"/>
    <property type="match status" value="1"/>
</dbReference>
<protein>
    <submittedName>
        <fullName evidence="2">Aldo-keto reductase family 1 member A1</fullName>
    </submittedName>
</protein>
<dbReference type="PROSITE" id="PS00062">
    <property type="entry name" value="ALDOKETO_REDUCTASE_2"/>
    <property type="match status" value="1"/>
</dbReference>
<reference evidence="2" key="1">
    <citation type="submission" date="2021-07" db="EMBL/GenBank/DDBJ databases">
        <authorList>
            <person name="Catto M.A."/>
            <person name="Jacobson A."/>
            <person name="Kennedy G."/>
            <person name="Labadie P."/>
            <person name="Hunt B.G."/>
            <person name="Srinivasan R."/>
        </authorList>
    </citation>
    <scope>NUCLEOTIDE SEQUENCE</scope>
    <source>
        <strain evidence="2">PL_HMW_Pooled</strain>
        <tissue evidence="2">Head</tissue>
    </source>
</reference>
<dbReference type="InterPro" id="IPR023210">
    <property type="entry name" value="NADP_OxRdtase_dom"/>
</dbReference>
<dbReference type="InterPro" id="IPR020471">
    <property type="entry name" value="AKR"/>
</dbReference>
<proteinExistence type="predicted"/>
<dbReference type="Proteomes" id="UP001219518">
    <property type="component" value="Unassembled WGS sequence"/>
</dbReference>
<keyword evidence="3" id="KW-1185">Reference proteome</keyword>
<dbReference type="PANTHER" id="PTHR11732">
    <property type="entry name" value="ALDO/KETO REDUCTASE"/>
    <property type="match status" value="1"/>
</dbReference>
<accession>A0AAE1HRV0</accession>
<dbReference type="PRINTS" id="PR00069">
    <property type="entry name" value="ALDKETRDTASE"/>
</dbReference>
<dbReference type="PROSITE" id="PS00063">
    <property type="entry name" value="ALDOKETO_REDUCTASE_3"/>
    <property type="match status" value="1"/>
</dbReference>
<reference evidence="2" key="2">
    <citation type="journal article" date="2023" name="BMC Genomics">
        <title>Pest status, molecular evolution, and epigenetic factors derived from the genome assembly of Frankliniella fusca, a thysanopteran phytovirus vector.</title>
        <authorList>
            <person name="Catto M.A."/>
            <person name="Labadie P.E."/>
            <person name="Jacobson A.L."/>
            <person name="Kennedy G.G."/>
            <person name="Srinivasan R."/>
            <person name="Hunt B.G."/>
        </authorList>
    </citation>
    <scope>NUCLEOTIDE SEQUENCE</scope>
    <source>
        <strain evidence="2">PL_HMW_Pooled</strain>
    </source>
</reference>
<organism evidence="2 3">
    <name type="scientific">Frankliniella fusca</name>
    <dbReference type="NCBI Taxonomy" id="407009"/>
    <lineage>
        <taxon>Eukaryota</taxon>
        <taxon>Metazoa</taxon>
        <taxon>Ecdysozoa</taxon>
        <taxon>Arthropoda</taxon>
        <taxon>Hexapoda</taxon>
        <taxon>Insecta</taxon>
        <taxon>Pterygota</taxon>
        <taxon>Neoptera</taxon>
        <taxon>Paraneoptera</taxon>
        <taxon>Thysanoptera</taxon>
        <taxon>Terebrantia</taxon>
        <taxon>Thripoidea</taxon>
        <taxon>Thripidae</taxon>
        <taxon>Frankliniella</taxon>
    </lineage>
</organism>
<dbReference type="GO" id="GO:0016491">
    <property type="term" value="F:oxidoreductase activity"/>
    <property type="evidence" value="ECO:0007669"/>
    <property type="project" value="InterPro"/>
</dbReference>
<dbReference type="EMBL" id="JAHWGI010001243">
    <property type="protein sequence ID" value="KAK3926234.1"/>
    <property type="molecule type" value="Genomic_DNA"/>
</dbReference>